<evidence type="ECO:0000259" key="5">
    <source>
        <dbReference type="PROSITE" id="PS50146"/>
    </source>
</evidence>
<sequence length="299" mass="31836">MRLVAILNREGGTLRTTDLDWLSAHIRDSFDKAGHSVDIEIVRGGEVEAALKRAAAAPDVDAVIAAGGDGTISAAAAALMNSDKALAILPAGTMNLFARSLKIPLSLSEAVEALAAGTRRRVDIATADGRPFIHQFSIGLHARMVMMRSRFEYGSRLGKILASVRASLAVMARPPAMDVALEMGETKVLATTSGIGISNNLFGDGHLPYADEPDRGVLGIYVLGAAGRLEIAWLMLALAAGRWKDVDTVEIHETAEAVLRIRSRRRLRAVIDGELCSVGEKVELRIHPGALTVLVPHAE</sequence>
<dbReference type="AlphaFoldDB" id="A0A5B8KVU2"/>
<dbReference type="RefSeq" id="WP_146298467.1">
    <property type="nucleotide sequence ID" value="NZ_CP042301.2"/>
</dbReference>
<keyword evidence="3 6" id="KW-0418">Kinase</keyword>
<dbReference type="Gene3D" id="2.60.200.40">
    <property type="match status" value="1"/>
</dbReference>
<evidence type="ECO:0000256" key="4">
    <source>
        <dbReference type="ARBA" id="ARBA00022840"/>
    </source>
</evidence>
<dbReference type="InterPro" id="IPR017438">
    <property type="entry name" value="ATP-NAD_kinase_N"/>
</dbReference>
<evidence type="ECO:0000256" key="3">
    <source>
        <dbReference type="ARBA" id="ARBA00022777"/>
    </source>
</evidence>
<evidence type="ECO:0000313" key="7">
    <source>
        <dbReference type="Proteomes" id="UP000321389"/>
    </source>
</evidence>
<evidence type="ECO:0000313" key="6">
    <source>
        <dbReference type="EMBL" id="QDY99813.1"/>
    </source>
</evidence>
<dbReference type="InterPro" id="IPR045540">
    <property type="entry name" value="YegS/DAGK_C"/>
</dbReference>
<proteinExistence type="predicted"/>
<feature type="domain" description="DAGKc" evidence="5">
    <location>
        <begin position="1"/>
        <end position="131"/>
    </location>
</feature>
<dbReference type="SUPFAM" id="SSF111331">
    <property type="entry name" value="NAD kinase/diacylglycerol kinase-like"/>
    <property type="match status" value="1"/>
</dbReference>
<dbReference type="PANTHER" id="PTHR12358">
    <property type="entry name" value="SPHINGOSINE KINASE"/>
    <property type="match status" value="1"/>
</dbReference>
<keyword evidence="2" id="KW-0547">Nucleotide-binding</keyword>
<keyword evidence="7" id="KW-1185">Reference proteome</keyword>
<dbReference type="GO" id="GO:0016301">
    <property type="term" value="F:kinase activity"/>
    <property type="evidence" value="ECO:0007669"/>
    <property type="project" value="UniProtKB-KW"/>
</dbReference>
<protein>
    <submittedName>
        <fullName evidence="6">Diacylglycerol kinase family lipid kinase</fullName>
    </submittedName>
</protein>
<dbReference type="GO" id="GO:0005524">
    <property type="term" value="F:ATP binding"/>
    <property type="evidence" value="ECO:0007669"/>
    <property type="project" value="UniProtKB-KW"/>
</dbReference>
<dbReference type="Proteomes" id="UP000321389">
    <property type="component" value="Chromosome"/>
</dbReference>
<dbReference type="SMART" id="SM00046">
    <property type="entry name" value="DAGKc"/>
    <property type="match status" value="1"/>
</dbReference>
<dbReference type="EMBL" id="CP042301">
    <property type="protein sequence ID" value="QDY99813.1"/>
    <property type="molecule type" value="Genomic_DNA"/>
</dbReference>
<keyword evidence="4" id="KW-0067">ATP-binding</keyword>
<accession>A0A5B8KVU2</accession>
<dbReference type="Pfam" id="PF19279">
    <property type="entry name" value="YegS_C"/>
    <property type="match status" value="1"/>
</dbReference>
<name>A0A5B8KVU2_9HYPH</name>
<reference evidence="6" key="1">
    <citation type="submission" date="2020-04" db="EMBL/GenBank/DDBJ databases">
        <title>Nitratireductor sp. nov. isolated from mangrove soil.</title>
        <authorList>
            <person name="Ye Y."/>
        </authorList>
    </citation>
    <scope>NUCLEOTIDE SEQUENCE</scope>
    <source>
        <strain evidence="6">SY7</strain>
    </source>
</reference>
<dbReference type="Gene3D" id="3.40.50.10330">
    <property type="entry name" value="Probable inorganic polyphosphate/atp-NAD kinase, domain 1"/>
    <property type="match status" value="1"/>
</dbReference>
<gene>
    <name evidence="6" type="ORF">FQ775_05170</name>
</gene>
<organism evidence="6 7">
    <name type="scientific">Nitratireductor mangrovi</name>
    <dbReference type="NCBI Taxonomy" id="2599600"/>
    <lineage>
        <taxon>Bacteria</taxon>
        <taxon>Pseudomonadati</taxon>
        <taxon>Pseudomonadota</taxon>
        <taxon>Alphaproteobacteria</taxon>
        <taxon>Hyphomicrobiales</taxon>
        <taxon>Phyllobacteriaceae</taxon>
        <taxon>Nitratireductor</taxon>
    </lineage>
</organism>
<dbReference type="InterPro" id="IPR001206">
    <property type="entry name" value="Diacylglycerol_kinase_cat_dom"/>
</dbReference>
<evidence type="ECO:0000256" key="1">
    <source>
        <dbReference type="ARBA" id="ARBA00022679"/>
    </source>
</evidence>
<dbReference type="KEGG" id="niy:FQ775_05170"/>
<dbReference type="InterPro" id="IPR050187">
    <property type="entry name" value="Lipid_Phosphate_FormReg"/>
</dbReference>
<keyword evidence="1" id="KW-0808">Transferase</keyword>
<dbReference type="PANTHER" id="PTHR12358:SF54">
    <property type="entry name" value="SPHINGOSINE KINASE RELATED PROTEIN"/>
    <property type="match status" value="1"/>
</dbReference>
<dbReference type="InterPro" id="IPR016064">
    <property type="entry name" value="NAD/diacylglycerol_kinase_sf"/>
</dbReference>
<evidence type="ECO:0000256" key="2">
    <source>
        <dbReference type="ARBA" id="ARBA00022741"/>
    </source>
</evidence>
<dbReference type="Pfam" id="PF00781">
    <property type="entry name" value="DAGK_cat"/>
    <property type="match status" value="1"/>
</dbReference>
<dbReference type="PROSITE" id="PS50146">
    <property type="entry name" value="DAGK"/>
    <property type="match status" value="1"/>
</dbReference>
<dbReference type="OrthoDB" id="9815110at2"/>